<dbReference type="AlphaFoldDB" id="A0A1J9R0R5"/>
<dbReference type="OrthoDB" id="4188680at2759"/>
<evidence type="ECO:0000256" key="1">
    <source>
        <dbReference type="SAM" id="MobiDB-lite"/>
    </source>
</evidence>
<name>A0A1J9R0R5_9EURO</name>
<sequence length="67" mass="7569">MDIDNDDSSNIEWSHVEDIDEEMPDVTGPDNSDNHDSYIMDKNIFSYDDSLMTDTAGGRNTHDDSGR</sequence>
<dbReference type="VEuPathDB" id="FungiDB:ACJ73_06596"/>
<evidence type="ECO:0000313" key="3">
    <source>
        <dbReference type="Proteomes" id="UP000242791"/>
    </source>
</evidence>
<comment type="caution">
    <text evidence="2">The sequence shown here is derived from an EMBL/GenBank/DDBJ whole genome shotgun (WGS) entry which is preliminary data.</text>
</comment>
<accession>A0A1J9R0R5</accession>
<dbReference type="Proteomes" id="UP000242791">
    <property type="component" value="Unassembled WGS sequence"/>
</dbReference>
<protein>
    <submittedName>
        <fullName evidence="2">Uncharacterized protein</fullName>
    </submittedName>
</protein>
<reference evidence="2 3" key="1">
    <citation type="submission" date="2015-08" db="EMBL/GenBank/DDBJ databases">
        <title>Emmonsia species relationships and genome sequence.</title>
        <authorList>
            <person name="Cuomo C.A."/>
            <person name="Schwartz I.S."/>
            <person name="Kenyon C."/>
            <person name="De Hoog G.S."/>
            <person name="Govender N.P."/>
            <person name="Botha A."/>
            <person name="Moreno L."/>
            <person name="De Vries M."/>
            <person name="Munoz J.F."/>
            <person name="Stielow J.B."/>
        </authorList>
    </citation>
    <scope>NUCLEOTIDE SEQUENCE [LARGE SCALE GENOMIC DNA]</scope>
    <source>
        <strain evidence="2 3">EI222</strain>
    </source>
</reference>
<proteinExistence type="predicted"/>
<keyword evidence="3" id="KW-1185">Reference proteome</keyword>
<dbReference type="EMBL" id="LGTZ01001184">
    <property type="protein sequence ID" value="OJD22063.1"/>
    <property type="molecule type" value="Genomic_DNA"/>
</dbReference>
<feature type="region of interest" description="Disordered" evidence="1">
    <location>
        <begin position="1"/>
        <end position="38"/>
    </location>
</feature>
<organism evidence="2 3">
    <name type="scientific">Blastomyces percursus</name>
    <dbReference type="NCBI Taxonomy" id="1658174"/>
    <lineage>
        <taxon>Eukaryota</taxon>
        <taxon>Fungi</taxon>
        <taxon>Dikarya</taxon>
        <taxon>Ascomycota</taxon>
        <taxon>Pezizomycotina</taxon>
        <taxon>Eurotiomycetes</taxon>
        <taxon>Eurotiomycetidae</taxon>
        <taxon>Onygenales</taxon>
        <taxon>Ajellomycetaceae</taxon>
        <taxon>Blastomyces</taxon>
    </lineage>
</organism>
<gene>
    <name evidence="2" type="ORF">ACJ73_06596</name>
</gene>
<evidence type="ECO:0000313" key="2">
    <source>
        <dbReference type="EMBL" id="OJD22063.1"/>
    </source>
</evidence>